<dbReference type="GO" id="GO:0004806">
    <property type="term" value="F:triacylglycerol lipase activity"/>
    <property type="evidence" value="ECO:0007669"/>
    <property type="project" value="UniProtKB-EC"/>
</dbReference>
<feature type="signal peptide" evidence="1">
    <location>
        <begin position="1"/>
        <end position="27"/>
    </location>
</feature>
<dbReference type="EC" id="3.1.1.3" evidence="3"/>
<feature type="chain" id="PRO_5004383550" evidence="1">
    <location>
        <begin position="28"/>
        <end position="316"/>
    </location>
</feature>
<keyword evidence="4" id="KW-1185">Reference proteome</keyword>
<dbReference type="OrthoDB" id="2004167at2"/>
<keyword evidence="3" id="KW-0378">Hydrolase</keyword>
<proteinExistence type="predicted"/>
<sequence>MIISKSKNFLVWALLCAASLMSVQANAACWSNCDAYNTKYPIVLVHGVAGFNSIFGIDYFYGVRNALEAKGAKVYAPNVTSWEDAYDRGEQLVGILEDLRASTGAQKFNLIGHSLGGPTIRYAAGVRPDLVASVSTVNAVNFGSDVADVAFGIVPVDGGAAQFIDTALSLMGNITDSLSGNPEYASNALDAALFMTTERSNAFNATFPDGKPTSRCGEGSAKVNGVRYYSWGGDASWTNAFDIADAFLLFTGQVINGKNDGLVERCDQHWGDVIGTTYNMNHVDAINHIFGVHHLFETDPLTLYKNQAKRLKSAGL</sequence>
<name>R4YUG9_OLEAN</name>
<keyword evidence="1" id="KW-0732">Signal</keyword>
<dbReference type="AlphaFoldDB" id="R4YUG9"/>
<protein>
    <submittedName>
        <fullName evidence="3">Lactonizing lipase</fullName>
        <ecNumber evidence="3">3.1.1.3</ecNumber>
    </submittedName>
</protein>
<dbReference type="HOGENOM" id="CLU_062016_0_0_6"/>
<reference evidence="3 4" key="1">
    <citation type="journal article" date="2013" name="Nat. Commun.">
        <title>Genome sequence and functional genomic analysis of the oil-degrading bacterium Oleispira antarctica.</title>
        <authorList>
            <person name="Kube M."/>
            <person name="Chernikova T.N."/>
            <person name="Al-Ramahi Y."/>
            <person name="Beloqui A."/>
            <person name="Lopez-Cortez N."/>
            <person name="Guazzaroni M.E."/>
            <person name="Heipieper H.J."/>
            <person name="Klages S."/>
            <person name="Kotsyurbenko O.R."/>
            <person name="Langer I."/>
            <person name="Nechitaylo T.Y."/>
            <person name="Lunsdorf H."/>
            <person name="Fernandez M."/>
            <person name="Juarez S."/>
            <person name="Ciordia S."/>
            <person name="Singer A."/>
            <person name="Kagan O."/>
            <person name="Egorova O."/>
            <person name="Petit P.A."/>
            <person name="Stogios P."/>
            <person name="Kim Y."/>
            <person name="Tchigvintsev A."/>
            <person name="Flick R."/>
            <person name="Denaro R."/>
            <person name="Genovese M."/>
            <person name="Albar J.P."/>
            <person name="Reva O.N."/>
            <person name="Martinez-Gomariz M."/>
            <person name="Tran H."/>
            <person name="Ferrer M."/>
            <person name="Savchenko A."/>
            <person name="Yakunin A.F."/>
            <person name="Yakimov M.M."/>
            <person name="Golyshina O.V."/>
            <person name="Reinhardt R."/>
            <person name="Golyshin P.N."/>
        </authorList>
    </citation>
    <scope>NUCLEOTIDE SEQUENCE [LARGE SCALE GENOMIC DNA]</scope>
</reference>
<gene>
    <name evidence="3" type="primary">hlyC</name>
    <name evidence="3" type="ORF">OLEAN_C36820</name>
</gene>
<evidence type="ECO:0000313" key="3">
    <source>
        <dbReference type="EMBL" id="CCK77858.1"/>
    </source>
</evidence>
<accession>R4YUG9</accession>
<dbReference type="SUPFAM" id="SSF53474">
    <property type="entry name" value="alpha/beta-Hydrolases"/>
    <property type="match status" value="1"/>
</dbReference>
<evidence type="ECO:0000259" key="2">
    <source>
        <dbReference type="Pfam" id="PF00561"/>
    </source>
</evidence>
<organism evidence="3 4">
    <name type="scientific">Oleispira antarctica RB-8</name>
    <dbReference type="NCBI Taxonomy" id="698738"/>
    <lineage>
        <taxon>Bacteria</taxon>
        <taxon>Pseudomonadati</taxon>
        <taxon>Pseudomonadota</taxon>
        <taxon>Gammaproteobacteria</taxon>
        <taxon>Oceanospirillales</taxon>
        <taxon>Oceanospirillaceae</taxon>
        <taxon>Oleispira</taxon>
    </lineage>
</organism>
<dbReference type="Gene3D" id="3.40.50.1820">
    <property type="entry name" value="alpha/beta hydrolase"/>
    <property type="match status" value="1"/>
</dbReference>
<feature type="domain" description="AB hydrolase-1" evidence="2">
    <location>
        <begin position="40"/>
        <end position="263"/>
    </location>
</feature>
<dbReference type="EMBL" id="FO203512">
    <property type="protein sequence ID" value="CCK77858.1"/>
    <property type="molecule type" value="Genomic_DNA"/>
</dbReference>
<dbReference type="STRING" id="698738.OLEAN_C36820"/>
<evidence type="ECO:0000256" key="1">
    <source>
        <dbReference type="SAM" id="SignalP"/>
    </source>
</evidence>
<dbReference type="InterPro" id="IPR029058">
    <property type="entry name" value="AB_hydrolase_fold"/>
</dbReference>
<dbReference type="KEGG" id="oai:OLEAN_C36820"/>
<dbReference type="InterPro" id="IPR000073">
    <property type="entry name" value="AB_hydrolase_1"/>
</dbReference>
<dbReference type="Pfam" id="PF00561">
    <property type="entry name" value="Abhydrolase_1"/>
    <property type="match status" value="1"/>
</dbReference>
<evidence type="ECO:0000313" key="4">
    <source>
        <dbReference type="Proteomes" id="UP000032749"/>
    </source>
</evidence>
<dbReference type="Proteomes" id="UP000032749">
    <property type="component" value="Chromosome"/>
</dbReference>